<feature type="compositionally biased region" description="Basic residues" evidence="1">
    <location>
        <begin position="150"/>
        <end position="164"/>
    </location>
</feature>
<dbReference type="InterPro" id="IPR021109">
    <property type="entry name" value="Peptidase_aspartic_dom_sf"/>
</dbReference>
<feature type="compositionally biased region" description="Polar residues" evidence="1">
    <location>
        <begin position="572"/>
        <end position="588"/>
    </location>
</feature>
<dbReference type="PROSITE" id="PS00636">
    <property type="entry name" value="DNAJ_1"/>
    <property type="match status" value="1"/>
</dbReference>
<comment type="caution">
    <text evidence="3">The sequence shown here is derived from an EMBL/GenBank/DDBJ whole genome shotgun (WGS) entry which is preliminary data.</text>
</comment>
<dbReference type="InterPro" id="IPR001623">
    <property type="entry name" value="DnaJ_domain"/>
</dbReference>
<dbReference type="InterPro" id="IPR050817">
    <property type="entry name" value="DjlA_DnaK_co-chaperone"/>
</dbReference>
<evidence type="ECO:0000256" key="1">
    <source>
        <dbReference type="SAM" id="MobiDB-lite"/>
    </source>
</evidence>
<dbReference type="Gene3D" id="2.40.70.10">
    <property type="entry name" value="Acid Proteases"/>
    <property type="match status" value="2"/>
</dbReference>
<reference evidence="3" key="1">
    <citation type="journal article" date="2021" name="Nat. Commun.">
        <title>Genetic determinants of endophytism in the Arabidopsis root mycobiome.</title>
        <authorList>
            <person name="Mesny F."/>
            <person name="Miyauchi S."/>
            <person name="Thiergart T."/>
            <person name="Pickel B."/>
            <person name="Atanasova L."/>
            <person name="Karlsson M."/>
            <person name="Huettel B."/>
            <person name="Barry K.W."/>
            <person name="Haridas S."/>
            <person name="Chen C."/>
            <person name="Bauer D."/>
            <person name="Andreopoulos W."/>
            <person name="Pangilinan J."/>
            <person name="LaButti K."/>
            <person name="Riley R."/>
            <person name="Lipzen A."/>
            <person name="Clum A."/>
            <person name="Drula E."/>
            <person name="Henrissat B."/>
            <person name="Kohler A."/>
            <person name="Grigoriev I.V."/>
            <person name="Martin F.M."/>
            <person name="Hacquard S."/>
        </authorList>
    </citation>
    <scope>NUCLEOTIDE SEQUENCE</scope>
    <source>
        <strain evidence="3">MPI-CAGE-CH-0243</strain>
    </source>
</reference>
<name>A0A9P9E4I9_9PLEO</name>
<organism evidence="3 4">
    <name type="scientific">Dendryphion nanum</name>
    <dbReference type="NCBI Taxonomy" id="256645"/>
    <lineage>
        <taxon>Eukaryota</taxon>
        <taxon>Fungi</taxon>
        <taxon>Dikarya</taxon>
        <taxon>Ascomycota</taxon>
        <taxon>Pezizomycotina</taxon>
        <taxon>Dothideomycetes</taxon>
        <taxon>Pleosporomycetidae</taxon>
        <taxon>Pleosporales</taxon>
        <taxon>Torulaceae</taxon>
        <taxon>Dendryphion</taxon>
    </lineage>
</organism>
<dbReference type="PRINTS" id="PR00625">
    <property type="entry name" value="JDOMAIN"/>
</dbReference>
<dbReference type="CDD" id="cd00303">
    <property type="entry name" value="retropepsin_like"/>
    <property type="match status" value="2"/>
</dbReference>
<feature type="compositionally biased region" description="Basic and acidic residues" evidence="1">
    <location>
        <begin position="165"/>
        <end position="180"/>
    </location>
</feature>
<dbReference type="AlphaFoldDB" id="A0A9P9E4I9"/>
<dbReference type="Gene3D" id="1.10.287.110">
    <property type="entry name" value="DnaJ domain"/>
    <property type="match status" value="1"/>
</dbReference>
<evidence type="ECO:0000313" key="3">
    <source>
        <dbReference type="EMBL" id="KAH7130597.1"/>
    </source>
</evidence>
<dbReference type="Proteomes" id="UP000700596">
    <property type="component" value="Unassembled WGS sequence"/>
</dbReference>
<feature type="region of interest" description="Disordered" evidence="1">
    <location>
        <begin position="143"/>
        <end position="180"/>
    </location>
</feature>
<sequence>MALPLPPDPYKALGVRRSAPIATIKDQYRKRVLKVHPDKFNDPKLKEQNQIKFYELQQAYEILRNEERRAKYDADVRLEERREWLEKLEKWNKDEEEYQERVKICEDWNLRYHGCRYPRLFSPLREYSTDNLSTIAVVNCNLSHRSPNTTKKKKKKRRPRKKTSRGCEVKVGPDHEKSEFAPDTAQDFEMNHQEHKGSKVGMMKGLRGLKGTKGLLKQSSVIALCDTGAEKNFIAEATAKEIGLCIEWLSDADQPCCRLGNGKEIYGTGLINTTWLFQADRECKEYEITFNVLSDCIFDVMLGSDFLDKTGIMIEDHRWLCPMPRARGAPTTSLVNLCGPPGRRLRGTLESKECSALLDSGAEPNILSYEYVERRGWLPNMFAGPESCRLLQFADGSTVFADGRLRLKWGFITQECGIAPENSNTYVDFDVLRGCPHDIILGIDFLDNTNAFTQHQDSFHEIIRDEVTGLNVVVWVKSKMDRKKEKSRKSNQVAIQNRIQELQYSAIERRATEEWAAHNRKGPSLGSDDSLSIFSRSGVAPTTIPSSPDPRVDTTSIESVVSNVPLPLNGYQNSSSGTDLPLQTTSLQPASEPPEPPDPSPNLNSVQGRKVTTVSFAGSRATKNLIQNLPQDPGISLECSQAKKCCADWGAWVLLSFIIACICIDVFGY</sequence>
<dbReference type="InterPro" id="IPR018253">
    <property type="entry name" value="DnaJ_domain_CS"/>
</dbReference>
<dbReference type="OrthoDB" id="10250354at2759"/>
<dbReference type="SUPFAM" id="SSF46565">
    <property type="entry name" value="Chaperone J-domain"/>
    <property type="match status" value="1"/>
</dbReference>
<evidence type="ECO:0000313" key="4">
    <source>
        <dbReference type="Proteomes" id="UP000700596"/>
    </source>
</evidence>
<dbReference type="Pfam" id="PF00226">
    <property type="entry name" value="DnaJ"/>
    <property type="match status" value="1"/>
</dbReference>
<evidence type="ECO:0000259" key="2">
    <source>
        <dbReference type="PROSITE" id="PS50076"/>
    </source>
</evidence>
<accession>A0A9P9E4I9</accession>
<dbReference type="PANTHER" id="PTHR24074">
    <property type="entry name" value="CO-CHAPERONE PROTEIN DJLA"/>
    <property type="match status" value="1"/>
</dbReference>
<feature type="region of interest" description="Disordered" evidence="1">
    <location>
        <begin position="572"/>
        <end position="606"/>
    </location>
</feature>
<feature type="compositionally biased region" description="Pro residues" evidence="1">
    <location>
        <begin position="591"/>
        <end position="600"/>
    </location>
</feature>
<proteinExistence type="predicted"/>
<dbReference type="EMBL" id="JAGMWT010000004">
    <property type="protein sequence ID" value="KAH7130597.1"/>
    <property type="molecule type" value="Genomic_DNA"/>
</dbReference>
<dbReference type="PROSITE" id="PS50076">
    <property type="entry name" value="DNAJ_2"/>
    <property type="match status" value="1"/>
</dbReference>
<dbReference type="CDD" id="cd06257">
    <property type="entry name" value="DnaJ"/>
    <property type="match status" value="1"/>
</dbReference>
<keyword evidence="4" id="KW-1185">Reference proteome</keyword>
<dbReference type="SMART" id="SM00271">
    <property type="entry name" value="DnaJ"/>
    <property type="match status" value="1"/>
</dbReference>
<protein>
    <recommendedName>
        <fullName evidence="2">J domain-containing protein</fullName>
    </recommendedName>
</protein>
<gene>
    <name evidence="3" type="ORF">B0J11DRAFT_578121</name>
</gene>
<feature type="domain" description="J" evidence="2">
    <location>
        <begin position="8"/>
        <end position="76"/>
    </location>
</feature>
<dbReference type="InterPro" id="IPR036869">
    <property type="entry name" value="J_dom_sf"/>
</dbReference>